<protein>
    <submittedName>
        <fullName evidence="3">Alkyl hydroperoxide reductase subunit C-like protein</fullName>
    </submittedName>
</protein>
<dbReference type="OrthoDB" id="9812811at2"/>
<accession>A0A286RL51</accession>
<dbReference type="PANTHER" id="PTHR43110">
    <property type="entry name" value="THIOL PEROXIDASE"/>
    <property type="match status" value="1"/>
</dbReference>
<dbReference type="RefSeq" id="WP_095416399.1">
    <property type="nucleotide sequence ID" value="NZ_CP018477.1"/>
</dbReference>
<dbReference type="Proteomes" id="UP000215086">
    <property type="component" value="Chromosome"/>
</dbReference>
<dbReference type="GO" id="GO:0016209">
    <property type="term" value="F:antioxidant activity"/>
    <property type="evidence" value="ECO:0007669"/>
    <property type="project" value="InterPro"/>
</dbReference>
<dbReference type="PANTHER" id="PTHR43110:SF1">
    <property type="entry name" value="THIOL PEROXIDASE"/>
    <property type="match status" value="1"/>
</dbReference>
<gene>
    <name evidence="3" type="ORF">THTE_4061</name>
</gene>
<dbReference type="InterPro" id="IPR050455">
    <property type="entry name" value="Tpx_Peroxidase_subfamily"/>
</dbReference>
<dbReference type="EMBL" id="CP018477">
    <property type="protein sequence ID" value="ASV76662.1"/>
    <property type="molecule type" value="Genomic_DNA"/>
</dbReference>
<dbReference type="Gene3D" id="3.40.30.10">
    <property type="entry name" value="Glutaredoxin"/>
    <property type="match status" value="1"/>
</dbReference>
<feature type="domain" description="Thioredoxin" evidence="2">
    <location>
        <begin position="35"/>
        <end position="187"/>
    </location>
</feature>
<dbReference type="CDD" id="cd03017">
    <property type="entry name" value="PRX_BCP"/>
    <property type="match status" value="1"/>
</dbReference>
<dbReference type="PROSITE" id="PS51352">
    <property type="entry name" value="THIOREDOXIN_2"/>
    <property type="match status" value="1"/>
</dbReference>
<dbReference type="SUPFAM" id="SSF52833">
    <property type="entry name" value="Thioredoxin-like"/>
    <property type="match status" value="1"/>
</dbReference>
<dbReference type="AlphaFoldDB" id="A0A286RL51"/>
<proteinExistence type="predicted"/>
<evidence type="ECO:0000256" key="1">
    <source>
        <dbReference type="ARBA" id="ARBA00023284"/>
    </source>
</evidence>
<reference evidence="3 4" key="1">
    <citation type="journal article" name="Front. Microbiol.">
        <title>Sugar Metabolism of the First Thermophilic Planctomycete Thermogutta terrifontis: Comparative Genomic and Transcriptomic Approaches.</title>
        <authorList>
            <person name="Elcheninov A.G."/>
            <person name="Menzel P."/>
            <person name="Gudbergsdottir S.R."/>
            <person name="Slesarev A.I."/>
            <person name="Kadnikov V.V."/>
            <person name="Krogh A."/>
            <person name="Bonch-Osmolovskaya E.A."/>
            <person name="Peng X."/>
            <person name="Kublanov I.V."/>
        </authorList>
    </citation>
    <scope>NUCLEOTIDE SEQUENCE [LARGE SCALE GENOMIC DNA]</scope>
    <source>
        <strain evidence="3 4">R1</strain>
    </source>
</reference>
<evidence type="ECO:0000313" key="4">
    <source>
        <dbReference type="Proteomes" id="UP000215086"/>
    </source>
</evidence>
<name>A0A286RL51_9BACT</name>
<dbReference type="GO" id="GO:0016491">
    <property type="term" value="F:oxidoreductase activity"/>
    <property type="evidence" value="ECO:0007669"/>
    <property type="project" value="InterPro"/>
</dbReference>
<dbReference type="Pfam" id="PF00578">
    <property type="entry name" value="AhpC-TSA"/>
    <property type="match status" value="1"/>
</dbReference>
<evidence type="ECO:0000259" key="2">
    <source>
        <dbReference type="PROSITE" id="PS51352"/>
    </source>
</evidence>
<keyword evidence="4" id="KW-1185">Reference proteome</keyword>
<dbReference type="InterPro" id="IPR013766">
    <property type="entry name" value="Thioredoxin_domain"/>
</dbReference>
<evidence type="ECO:0000313" key="3">
    <source>
        <dbReference type="EMBL" id="ASV76662.1"/>
    </source>
</evidence>
<organism evidence="3 4">
    <name type="scientific">Thermogutta terrifontis</name>
    <dbReference type="NCBI Taxonomy" id="1331910"/>
    <lineage>
        <taxon>Bacteria</taxon>
        <taxon>Pseudomonadati</taxon>
        <taxon>Planctomycetota</taxon>
        <taxon>Planctomycetia</taxon>
        <taxon>Pirellulales</taxon>
        <taxon>Thermoguttaceae</taxon>
        <taxon>Thermogutta</taxon>
    </lineage>
</organism>
<sequence length="192" mass="21548">MKSLVLTKLTAIASVLGSSLLGVFAGQKPEQRVELRVGDEAPDFKLPGSDGKTYRLSEFRNKKIVVLAWFPKAFTPGCTRECRAFAQQADAFSGLPVAYFTVSVDTPEDNKRFAESLKAQYPILSDPTRETALAYGVLTNPQGFAQRWTFIIGPDGKILHIDKQVKVDTHARDVADWIRNWLQQHPEWKPQE</sequence>
<dbReference type="InterPro" id="IPR000866">
    <property type="entry name" value="AhpC/TSA"/>
</dbReference>
<dbReference type="KEGG" id="ttf:THTE_4061"/>
<dbReference type="InterPro" id="IPR036249">
    <property type="entry name" value="Thioredoxin-like_sf"/>
</dbReference>
<keyword evidence="1" id="KW-0676">Redox-active center</keyword>